<sequence length="173" mass="19619">ITNFYWGQKGSERGIHWVNHEELTCPKDEGGLGFCNLYGFNTALLARQLWSIHQRPSSLIARIFEAKYHKKRSILDANVGHRPSYIGRSLMSAQELLNEGISWRIGNGASVNVWGDKWFPDGNPSYVMYVPMGLPVDARVRVLISLESDQWDDVVIDACFPCDIAEQIKQIPL</sequence>
<proteinExistence type="predicted"/>
<accession>A0AAV0Q2K3</accession>
<dbReference type="AlphaFoldDB" id="A0AAV0Q2K3"/>
<gene>
    <name evidence="1" type="ORF">LITE_LOCUS40868</name>
</gene>
<evidence type="ECO:0000313" key="2">
    <source>
        <dbReference type="Proteomes" id="UP001154282"/>
    </source>
</evidence>
<evidence type="ECO:0000313" key="1">
    <source>
        <dbReference type="EMBL" id="CAI0476636.1"/>
    </source>
</evidence>
<dbReference type="EMBL" id="CAMGYJ010000009">
    <property type="protein sequence ID" value="CAI0476636.1"/>
    <property type="molecule type" value="Genomic_DNA"/>
</dbReference>
<feature type="non-terminal residue" evidence="1">
    <location>
        <position position="1"/>
    </location>
</feature>
<name>A0AAV0Q2K3_9ROSI</name>
<dbReference type="Proteomes" id="UP001154282">
    <property type="component" value="Unassembled WGS sequence"/>
</dbReference>
<comment type="caution">
    <text evidence="1">The sequence shown here is derived from an EMBL/GenBank/DDBJ whole genome shotgun (WGS) entry which is preliminary data.</text>
</comment>
<protein>
    <submittedName>
        <fullName evidence="1">Uncharacterized protein</fullName>
    </submittedName>
</protein>
<keyword evidence="2" id="KW-1185">Reference proteome</keyword>
<reference evidence="1" key="1">
    <citation type="submission" date="2022-08" db="EMBL/GenBank/DDBJ databases">
        <authorList>
            <person name="Gutierrez-Valencia J."/>
        </authorList>
    </citation>
    <scope>NUCLEOTIDE SEQUENCE</scope>
</reference>
<organism evidence="1 2">
    <name type="scientific">Linum tenue</name>
    <dbReference type="NCBI Taxonomy" id="586396"/>
    <lineage>
        <taxon>Eukaryota</taxon>
        <taxon>Viridiplantae</taxon>
        <taxon>Streptophyta</taxon>
        <taxon>Embryophyta</taxon>
        <taxon>Tracheophyta</taxon>
        <taxon>Spermatophyta</taxon>
        <taxon>Magnoliopsida</taxon>
        <taxon>eudicotyledons</taxon>
        <taxon>Gunneridae</taxon>
        <taxon>Pentapetalae</taxon>
        <taxon>rosids</taxon>
        <taxon>fabids</taxon>
        <taxon>Malpighiales</taxon>
        <taxon>Linaceae</taxon>
        <taxon>Linum</taxon>
    </lineage>
</organism>